<dbReference type="GeneID" id="14376479"/>
<dbReference type="InterPro" id="IPR001387">
    <property type="entry name" value="Cro/C1-type_HTH"/>
</dbReference>
<dbReference type="Proteomes" id="UP000010846">
    <property type="component" value="Chromosome"/>
</dbReference>
<dbReference type="SMART" id="SM00530">
    <property type="entry name" value="HTH_XRE"/>
    <property type="match status" value="1"/>
</dbReference>
<dbReference type="Pfam" id="PF01381">
    <property type="entry name" value="HTH_3"/>
    <property type="match status" value="1"/>
</dbReference>
<dbReference type="EMBL" id="CP003050">
    <property type="protein sequence ID" value="AGB16298.1"/>
    <property type="molecule type" value="Genomic_DNA"/>
</dbReference>
<sequence>MGDDGVKTALAEKIAGEITLSGDPGATIRKWRTDFGISQTALADELDVSASVVSDYESGRRENPGIGVVSRLVGGLLAIDERRGGERIRQYGRVLSAGFESDVVYDLREYATTRSLATLYDALDASEIAAGTSDRISGHTVIDSISAITRLSSEEFIRLYGQSTNRALVFTGVTRGESPLVALRVVTPSPNAVILHGIDESALWDHAADLARIDGYSLAVTDVPLESMLETLATID</sequence>
<evidence type="ECO:0000259" key="1">
    <source>
        <dbReference type="PROSITE" id="PS50943"/>
    </source>
</evidence>
<evidence type="ECO:0000313" key="3">
    <source>
        <dbReference type="Proteomes" id="UP000010846"/>
    </source>
</evidence>
<name>L0IBX9_HALRX</name>
<dbReference type="KEGG" id="hru:Halru_1692"/>
<dbReference type="OrthoDB" id="371772at2157"/>
<protein>
    <submittedName>
        <fullName evidence="2">Putative transcriptional regulator</fullName>
    </submittedName>
</protein>
<feature type="domain" description="HTH cro/C1-type" evidence="1">
    <location>
        <begin position="28"/>
        <end position="82"/>
    </location>
</feature>
<dbReference type="InterPro" id="IPR017271">
    <property type="entry name" value="Tscrpt_reg_HTH_MJ1545_prd"/>
</dbReference>
<evidence type="ECO:0000313" key="2">
    <source>
        <dbReference type="EMBL" id="AGB16298.1"/>
    </source>
</evidence>
<dbReference type="AlphaFoldDB" id="L0IBX9"/>
<dbReference type="PIRSF" id="PIRSF037724">
    <property type="entry name" value="TF_HTH_MJ1545_prd"/>
    <property type="match status" value="1"/>
</dbReference>
<gene>
    <name evidence="2" type="ordered locus">Halru_1692</name>
</gene>
<dbReference type="Gene3D" id="1.10.260.40">
    <property type="entry name" value="lambda repressor-like DNA-binding domains"/>
    <property type="match status" value="1"/>
</dbReference>
<dbReference type="eggNOG" id="arCOG04060">
    <property type="taxonomic scope" value="Archaea"/>
</dbReference>
<dbReference type="CDD" id="cd00093">
    <property type="entry name" value="HTH_XRE"/>
    <property type="match status" value="1"/>
</dbReference>
<keyword evidence="3" id="KW-1185">Reference proteome</keyword>
<organism evidence="2 3">
    <name type="scientific">Halovivax ruber (strain DSM 18193 / JCM 13892 / XH-70)</name>
    <dbReference type="NCBI Taxonomy" id="797302"/>
    <lineage>
        <taxon>Archaea</taxon>
        <taxon>Methanobacteriati</taxon>
        <taxon>Methanobacteriota</taxon>
        <taxon>Stenosarchaea group</taxon>
        <taxon>Halobacteria</taxon>
        <taxon>Halobacteriales</taxon>
        <taxon>Natrialbaceae</taxon>
        <taxon>Halovivax</taxon>
    </lineage>
</organism>
<dbReference type="HOGENOM" id="CLU_077869_0_0_2"/>
<dbReference type="SUPFAM" id="SSF47413">
    <property type="entry name" value="lambda repressor-like DNA-binding domains"/>
    <property type="match status" value="1"/>
</dbReference>
<proteinExistence type="predicted"/>
<dbReference type="STRING" id="797302.Halru_1692"/>
<dbReference type="GO" id="GO:0003677">
    <property type="term" value="F:DNA binding"/>
    <property type="evidence" value="ECO:0007669"/>
    <property type="project" value="InterPro"/>
</dbReference>
<dbReference type="InterPro" id="IPR010982">
    <property type="entry name" value="Lambda_DNA-bd_dom_sf"/>
</dbReference>
<dbReference type="RefSeq" id="WP_015300936.1">
    <property type="nucleotide sequence ID" value="NC_019964.1"/>
</dbReference>
<reference evidence="2" key="1">
    <citation type="submission" date="2011-09" db="EMBL/GenBank/DDBJ databases">
        <title>Complete sequence of Halovivax ruber XH-70.</title>
        <authorList>
            <consortium name="US DOE Joint Genome Institute"/>
            <person name="Lucas S."/>
            <person name="Han J."/>
            <person name="Lapidus A."/>
            <person name="Cheng J.-F."/>
            <person name="Goodwin L."/>
            <person name="Pitluck S."/>
            <person name="Peters L."/>
            <person name="Mikhailova N."/>
            <person name="Davenport K."/>
            <person name="Detter J.C."/>
            <person name="Han C."/>
            <person name="Tapia R."/>
            <person name="Land M."/>
            <person name="Hauser L."/>
            <person name="Kyrpides N."/>
            <person name="Ivanova N."/>
            <person name="Pagani I."/>
            <person name="Sproer C."/>
            <person name="Anderson I."/>
            <person name="Woyke T."/>
        </authorList>
    </citation>
    <scope>NUCLEOTIDE SEQUENCE</scope>
    <source>
        <strain evidence="2">XH-70</strain>
    </source>
</reference>
<dbReference type="PROSITE" id="PS50943">
    <property type="entry name" value="HTH_CROC1"/>
    <property type="match status" value="1"/>
</dbReference>
<accession>L0IBX9</accession>